<dbReference type="EMBL" id="HG529676">
    <property type="protein sequence ID" value="CDI56120.1"/>
    <property type="molecule type" value="Genomic_DNA"/>
</dbReference>
<proteinExistence type="predicted"/>
<accession>A0A077R0U3</accession>
<sequence length="204" mass="22063">MLFLTALLPSLALLSFSCIFSSVFAVHFLAFDSPVHDLDSLAASLRGVFAFEGHTGRQQIPRFENAQVQSTALFHELLDADQTKSLIMDTGFHHRSFINLGRTRNVVNFPGTAFPVATTVAVPIGPDHIAARPGETTFLVLSAGPSGVKGVVNLFPHGYVKISNAPGIETTLPTRIGTQPPFEIGNVLTKWELAQYADNFGRSN</sequence>
<reference evidence="2" key="1">
    <citation type="journal article" date="2014" name="Genome Biol. Evol.">
        <title>Gene Loss Rather Than Gene Gain Is Associated with a Host Jump from Monocots to Dicots in the Smut Fungus Melanopsichium pennsylvanicum.</title>
        <authorList>
            <person name="Sharma R."/>
            <person name="Mishra B."/>
            <person name="Runge F."/>
            <person name="Thines M."/>
        </authorList>
    </citation>
    <scope>NUCLEOTIDE SEQUENCE</scope>
    <source>
        <strain evidence="2">4</strain>
    </source>
</reference>
<feature type="signal peptide" evidence="1">
    <location>
        <begin position="1"/>
        <end position="25"/>
    </location>
</feature>
<organism evidence="2">
    <name type="scientific">Melanopsichium pennsylvanicum 4</name>
    <dbReference type="NCBI Taxonomy" id="1398559"/>
    <lineage>
        <taxon>Eukaryota</taxon>
        <taxon>Fungi</taxon>
        <taxon>Dikarya</taxon>
        <taxon>Basidiomycota</taxon>
        <taxon>Ustilaginomycotina</taxon>
        <taxon>Ustilaginomycetes</taxon>
        <taxon>Ustilaginales</taxon>
        <taxon>Ustilaginaceae</taxon>
        <taxon>Melanopsichium</taxon>
    </lineage>
</organism>
<dbReference type="AlphaFoldDB" id="A0A077R0U3"/>
<evidence type="ECO:0000256" key="1">
    <source>
        <dbReference type="SAM" id="SignalP"/>
    </source>
</evidence>
<evidence type="ECO:0000313" key="2">
    <source>
        <dbReference type="EMBL" id="CDI56120.1"/>
    </source>
</evidence>
<feature type="chain" id="PRO_5001722814" evidence="1">
    <location>
        <begin position="26"/>
        <end position="204"/>
    </location>
</feature>
<protein>
    <submittedName>
        <fullName evidence="2">Uncharacterized protein</fullName>
    </submittedName>
</protein>
<keyword evidence="1" id="KW-0732">Signal</keyword>
<name>A0A077R0U3_9BASI</name>